<keyword evidence="3" id="KW-1185">Reference proteome</keyword>
<keyword evidence="2" id="KW-0378">Hydrolase</keyword>
<dbReference type="PANTHER" id="PTHR12277">
    <property type="entry name" value="ALPHA/BETA HYDROLASE DOMAIN-CONTAINING PROTEIN"/>
    <property type="match status" value="1"/>
</dbReference>
<reference evidence="2 3" key="1">
    <citation type="submission" date="2023-11" db="EMBL/GenBank/DDBJ databases">
        <title>Genome sequence of Microbacterium rhizosphaerae KACC 19337.</title>
        <authorList>
            <person name="Choi H."/>
            <person name="Kim S."/>
            <person name="Kim Y."/>
            <person name="Kwon S.-W."/>
            <person name="Heo J."/>
        </authorList>
    </citation>
    <scope>NUCLEOTIDE SEQUENCE [LARGE SCALE GENOMIC DNA]</scope>
    <source>
        <strain evidence="2 3">KACC 19337</strain>
    </source>
</reference>
<accession>A0ABZ0SJX0</accession>
<proteinExistence type="predicted"/>
<sequence>MVTVAVGVTGWVIARRLTQPRGAREFDLVIRDVVPDEGRDAIVLDRTSRTTAPGRYSLWLEYAGWVHLDEVVDASESTVTRAVAGDIPVGVRPGACASWSGIYYRDPEDAGLAACDIEIETPAGPAPAWLIEPPGVERQYWAVHIHGLGSPRAGTLRGVQVAVDAGLTSLVVTYRNDGEGPDVGSRRSTLGETETDDVRAALRYAIARGAQRIALFGWSMGAAIALQLSAEAAFRDVVDLLILESPVLDWQATINANCARAGLPSWFGFFARPWLTTRALGRLVGLDGAVPLRKFSWLDRAAELRVPTLILHGRADTSAPYGISRRLAELRPDLVQLETFDADHTMTWNSEPERWQRLVRERITRRGD</sequence>
<dbReference type="InterPro" id="IPR029058">
    <property type="entry name" value="AB_hydrolase_fold"/>
</dbReference>
<dbReference type="PANTHER" id="PTHR12277:SF79">
    <property type="entry name" value="XAA-PRO DIPEPTIDYL-PEPTIDASE-RELATED"/>
    <property type="match status" value="1"/>
</dbReference>
<dbReference type="SUPFAM" id="SSF53474">
    <property type="entry name" value="alpha/beta-Hydrolases"/>
    <property type="match status" value="1"/>
</dbReference>
<dbReference type="Pfam" id="PF12697">
    <property type="entry name" value="Abhydrolase_6"/>
    <property type="match status" value="1"/>
</dbReference>
<evidence type="ECO:0000313" key="2">
    <source>
        <dbReference type="EMBL" id="WPR89684.1"/>
    </source>
</evidence>
<gene>
    <name evidence="2" type="ORF">SM116_18300</name>
</gene>
<organism evidence="2 3">
    <name type="scientific">Microbacterium rhizosphaerae</name>
    <dbReference type="NCBI Taxonomy" id="1678237"/>
    <lineage>
        <taxon>Bacteria</taxon>
        <taxon>Bacillati</taxon>
        <taxon>Actinomycetota</taxon>
        <taxon>Actinomycetes</taxon>
        <taxon>Micrococcales</taxon>
        <taxon>Microbacteriaceae</taxon>
        <taxon>Microbacterium</taxon>
    </lineage>
</organism>
<dbReference type="GO" id="GO:0016787">
    <property type="term" value="F:hydrolase activity"/>
    <property type="evidence" value="ECO:0007669"/>
    <property type="project" value="UniProtKB-KW"/>
</dbReference>
<name>A0ABZ0SJX0_9MICO</name>
<evidence type="ECO:0000259" key="1">
    <source>
        <dbReference type="Pfam" id="PF12697"/>
    </source>
</evidence>
<evidence type="ECO:0000313" key="3">
    <source>
        <dbReference type="Proteomes" id="UP001323798"/>
    </source>
</evidence>
<dbReference type="InterPro" id="IPR000073">
    <property type="entry name" value="AB_hydrolase_1"/>
</dbReference>
<dbReference type="Proteomes" id="UP001323798">
    <property type="component" value="Chromosome"/>
</dbReference>
<feature type="domain" description="AB hydrolase-1" evidence="1">
    <location>
        <begin position="143"/>
        <end position="354"/>
    </location>
</feature>
<dbReference type="EMBL" id="CP139368">
    <property type="protein sequence ID" value="WPR89684.1"/>
    <property type="molecule type" value="Genomic_DNA"/>
</dbReference>
<protein>
    <submittedName>
        <fullName evidence="2">Alpha/beta fold hydrolase</fullName>
    </submittedName>
</protein>
<dbReference type="Gene3D" id="3.40.50.1820">
    <property type="entry name" value="alpha/beta hydrolase"/>
    <property type="match status" value="1"/>
</dbReference>
<dbReference type="RefSeq" id="WP_320942398.1">
    <property type="nucleotide sequence ID" value="NZ_BAABEU010000003.1"/>
</dbReference>